<reference evidence="1" key="1">
    <citation type="journal article" date="2019" name="bioRxiv">
        <title>The Genome of the Zebra Mussel, Dreissena polymorpha: A Resource for Invasive Species Research.</title>
        <authorList>
            <person name="McCartney M.A."/>
            <person name="Auch B."/>
            <person name="Kono T."/>
            <person name="Mallez S."/>
            <person name="Zhang Y."/>
            <person name="Obille A."/>
            <person name="Becker A."/>
            <person name="Abrahante J.E."/>
            <person name="Garbe J."/>
            <person name="Badalamenti J.P."/>
            <person name="Herman A."/>
            <person name="Mangelson H."/>
            <person name="Liachko I."/>
            <person name="Sullivan S."/>
            <person name="Sone E.D."/>
            <person name="Koren S."/>
            <person name="Silverstein K.A.T."/>
            <person name="Beckman K.B."/>
            <person name="Gohl D.M."/>
        </authorList>
    </citation>
    <scope>NUCLEOTIDE SEQUENCE</scope>
    <source>
        <strain evidence="1">Duluth1</strain>
        <tissue evidence="1">Whole animal</tissue>
    </source>
</reference>
<proteinExistence type="predicted"/>
<gene>
    <name evidence="1" type="ORF">DPMN_149427</name>
</gene>
<keyword evidence="2" id="KW-1185">Reference proteome</keyword>
<reference evidence="1" key="2">
    <citation type="submission" date="2020-11" db="EMBL/GenBank/DDBJ databases">
        <authorList>
            <person name="McCartney M.A."/>
            <person name="Auch B."/>
            <person name="Kono T."/>
            <person name="Mallez S."/>
            <person name="Becker A."/>
            <person name="Gohl D.M."/>
            <person name="Silverstein K.A.T."/>
            <person name="Koren S."/>
            <person name="Bechman K.B."/>
            <person name="Herman A."/>
            <person name="Abrahante J.E."/>
            <person name="Garbe J."/>
        </authorList>
    </citation>
    <scope>NUCLEOTIDE SEQUENCE</scope>
    <source>
        <strain evidence="1">Duluth1</strain>
        <tissue evidence="1">Whole animal</tissue>
    </source>
</reference>
<evidence type="ECO:0000313" key="1">
    <source>
        <dbReference type="EMBL" id="KAH3795865.1"/>
    </source>
</evidence>
<evidence type="ECO:0000313" key="2">
    <source>
        <dbReference type="Proteomes" id="UP000828390"/>
    </source>
</evidence>
<dbReference type="AlphaFoldDB" id="A0A9D4FBQ6"/>
<protein>
    <submittedName>
        <fullName evidence="1">Uncharacterized protein</fullName>
    </submittedName>
</protein>
<dbReference type="Proteomes" id="UP000828390">
    <property type="component" value="Unassembled WGS sequence"/>
</dbReference>
<accession>A0A9D4FBQ6</accession>
<sequence length="149" mass="17224">MCNKVMCNFNDPNNKLMRCCAKQDETGDPTRLHARRQHFTAAILTDPVRAKEIKSDYDCQLTKCCHQRSIHCKGLLNLRHLIVLLTRFSEGKNWLLDWRMQAGWLAGGLAGWLAGWRNKLVRALTVVHCQILKSFGTFVHHHWTVCRAK</sequence>
<organism evidence="1 2">
    <name type="scientific">Dreissena polymorpha</name>
    <name type="common">Zebra mussel</name>
    <name type="synonym">Mytilus polymorpha</name>
    <dbReference type="NCBI Taxonomy" id="45954"/>
    <lineage>
        <taxon>Eukaryota</taxon>
        <taxon>Metazoa</taxon>
        <taxon>Spiralia</taxon>
        <taxon>Lophotrochozoa</taxon>
        <taxon>Mollusca</taxon>
        <taxon>Bivalvia</taxon>
        <taxon>Autobranchia</taxon>
        <taxon>Heteroconchia</taxon>
        <taxon>Euheterodonta</taxon>
        <taxon>Imparidentia</taxon>
        <taxon>Neoheterodontei</taxon>
        <taxon>Myida</taxon>
        <taxon>Dreissenoidea</taxon>
        <taxon>Dreissenidae</taxon>
        <taxon>Dreissena</taxon>
    </lineage>
</organism>
<comment type="caution">
    <text evidence="1">The sequence shown here is derived from an EMBL/GenBank/DDBJ whole genome shotgun (WGS) entry which is preliminary data.</text>
</comment>
<dbReference type="EMBL" id="JAIWYP010000007">
    <property type="protein sequence ID" value="KAH3795865.1"/>
    <property type="molecule type" value="Genomic_DNA"/>
</dbReference>
<name>A0A9D4FBQ6_DREPO</name>